<evidence type="ECO:0000313" key="1">
    <source>
        <dbReference type="EMBL" id="SNV22000.1"/>
    </source>
</evidence>
<reference evidence="1 2" key="1">
    <citation type="submission" date="2017-06" db="EMBL/GenBank/DDBJ databases">
        <authorList>
            <consortium name="Pathogen Informatics"/>
        </authorList>
    </citation>
    <scope>NUCLEOTIDE SEQUENCE [LARGE SCALE GENOMIC DNA]</scope>
    <source>
        <strain evidence="1 2">NCTC13039</strain>
    </source>
</reference>
<dbReference type="GeneID" id="63460593"/>
<dbReference type="KEGG" id="dco:SAMEA4475696_1417"/>
<accession>A0A239VJE1</accession>
<organism evidence="1 2">
    <name type="scientific">Dermatophilus congolensis</name>
    <dbReference type="NCBI Taxonomy" id="1863"/>
    <lineage>
        <taxon>Bacteria</taxon>
        <taxon>Bacillati</taxon>
        <taxon>Actinomycetota</taxon>
        <taxon>Actinomycetes</taxon>
        <taxon>Micrococcales</taxon>
        <taxon>Dermatophilaceae</taxon>
        <taxon>Dermatophilus</taxon>
    </lineage>
</organism>
<sequence>MLRELESVGRKGPVQATPTSCGAAALVMARALIDPPFAAWLSADDVSGEKPRVGAVGVETPQAARMRAQMAAKRWATAESEVLTRTNAVTPRRGTLQVPWPTSLGTPPWGARAEIERSGSVPGVSYEIRLVRFADKRRRASLFDETVARIGVGRPVLVYVGGAHMPRHVALWARTEPGKPVLQYDPGTGDVDAPRREGFLTDRCALSGWNVPWLLVRPDPVTIARETGRLALWMPRPSAQSSIAMRS</sequence>
<protein>
    <submittedName>
        <fullName evidence="1">Uncharacterized protein</fullName>
    </submittedName>
</protein>
<name>A0A239VJE1_9MICO</name>
<keyword evidence="2" id="KW-1185">Reference proteome</keyword>
<dbReference type="EMBL" id="LT906453">
    <property type="protein sequence ID" value="SNV22000.1"/>
    <property type="molecule type" value="Genomic_DNA"/>
</dbReference>
<dbReference type="Proteomes" id="UP000242637">
    <property type="component" value="Chromosome 1"/>
</dbReference>
<gene>
    <name evidence="1" type="ORF">SAMEA4475696_01417</name>
</gene>
<dbReference type="RefSeq" id="WP_154657707.1">
    <property type="nucleotide sequence ID" value="NZ_LT906453.1"/>
</dbReference>
<evidence type="ECO:0000313" key="2">
    <source>
        <dbReference type="Proteomes" id="UP000242637"/>
    </source>
</evidence>
<dbReference type="OrthoDB" id="4762866at2"/>
<proteinExistence type="predicted"/>
<dbReference type="AlphaFoldDB" id="A0A239VJE1"/>